<dbReference type="Gramene" id="A09p68740.2_BraZ1">
    <property type="protein sequence ID" value="A09p68740.2_BraZ1.CDS.1"/>
    <property type="gene ID" value="A09g68740.2_BraZ1"/>
</dbReference>
<dbReference type="EMBL" id="LS974625">
    <property type="protein sequence ID" value="CAG7866407.1"/>
    <property type="molecule type" value="Genomic_DNA"/>
</dbReference>
<evidence type="ECO:0000313" key="2">
    <source>
        <dbReference type="Proteomes" id="UP000694005"/>
    </source>
</evidence>
<reference evidence="1 2" key="1">
    <citation type="submission" date="2021-07" db="EMBL/GenBank/DDBJ databases">
        <authorList>
            <consortium name="Genoscope - CEA"/>
            <person name="William W."/>
        </authorList>
    </citation>
    <scope>NUCLEOTIDE SEQUENCE [LARGE SCALE GENOMIC DNA]</scope>
</reference>
<feature type="non-terminal residue" evidence="1">
    <location>
        <position position="1"/>
    </location>
</feature>
<evidence type="ECO:0000313" key="1">
    <source>
        <dbReference type="EMBL" id="CAG7866407.1"/>
    </source>
</evidence>
<sequence length="42" mass="4747">VCEQSKLTLISEGTLIHKSSLICNSYDRQLSHVYFFLVSSIS</sequence>
<accession>A0A8D9CWY2</accession>
<dbReference type="AlphaFoldDB" id="A0A8D9CWY2"/>
<name>A0A8D9CWY2_BRACM</name>
<gene>
    <name evidence="1" type="ORF">BRAPAZ1V2_A09P68740.2</name>
</gene>
<protein>
    <submittedName>
        <fullName evidence="1">Uncharacterized protein</fullName>
    </submittedName>
</protein>
<dbReference type="Proteomes" id="UP000694005">
    <property type="component" value="Chromosome A09"/>
</dbReference>
<proteinExistence type="predicted"/>
<organism evidence="1 2">
    <name type="scientific">Brassica campestris</name>
    <name type="common">Field mustard</name>
    <dbReference type="NCBI Taxonomy" id="3711"/>
    <lineage>
        <taxon>Eukaryota</taxon>
        <taxon>Viridiplantae</taxon>
        <taxon>Streptophyta</taxon>
        <taxon>Embryophyta</taxon>
        <taxon>Tracheophyta</taxon>
        <taxon>Spermatophyta</taxon>
        <taxon>Magnoliopsida</taxon>
        <taxon>eudicotyledons</taxon>
        <taxon>Gunneridae</taxon>
        <taxon>Pentapetalae</taxon>
        <taxon>rosids</taxon>
        <taxon>malvids</taxon>
        <taxon>Brassicales</taxon>
        <taxon>Brassicaceae</taxon>
        <taxon>Brassiceae</taxon>
        <taxon>Brassica</taxon>
    </lineage>
</organism>